<feature type="region of interest" description="Disordered" evidence="1">
    <location>
        <begin position="40"/>
        <end position="144"/>
    </location>
</feature>
<feature type="compositionally biased region" description="Basic and acidic residues" evidence="1">
    <location>
        <begin position="44"/>
        <end position="55"/>
    </location>
</feature>
<feature type="region of interest" description="Disordered" evidence="1">
    <location>
        <begin position="1"/>
        <end position="20"/>
    </location>
</feature>
<evidence type="ECO:0000313" key="2">
    <source>
        <dbReference type="EMBL" id="KAJ3027319.1"/>
    </source>
</evidence>
<feature type="compositionally biased region" description="Polar residues" evidence="1">
    <location>
        <begin position="11"/>
        <end position="20"/>
    </location>
</feature>
<feature type="compositionally biased region" description="Acidic residues" evidence="1">
    <location>
        <begin position="82"/>
        <end position="97"/>
    </location>
</feature>
<feature type="compositionally biased region" description="Basic and acidic residues" evidence="1">
    <location>
        <begin position="69"/>
        <end position="81"/>
    </location>
</feature>
<feature type="compositionally biased region" description="Basic and acidic residues" evidence="1">
    <location>
        <begin position="98"/>
        <end position="110"/>
    </location>
</feature>
<reference evidence="2" key="1">
    <citation type="submission" date="2020-05" db="EMBL/GenBank/DDBJ databases">
        <title>Phylogenomic resolution of chytrid fungi.</title>
        <authorList>
            <person name="Stajich J.E."/>
            <person name="Amses K."/>
            <person name="Simmons R."/>
            <person name="Seto K."/>
            <person name="Myers J."/>
            <person name="Bonds A."/>
            <person name="Quandt C.A."/>
            <person name="Barry K."/>
            <person name="Liu P."/>
            <person name="Grigoriev I."/>
            <person name="Longcore J.E."/>
            <person name="James T.Y."/>
        </authorList>
    </citation>
    <scope>NUCLEOTIDE SEQUENCE</scope>
    <source>
        <strain evidence="2">JEL0318</strain>
    </source>
</reference>
<protein>
    <submittedName>
        <fullName evidence="2">Uncharacterized protein</fullName>
    </submittedName>
</protein>
<feature type="compositionally biased region" description="Low complexity" evidence="1">
    <location>
        <begin position="58"/>
        <end position="67"/>
    </location>
</feature>
<name>A0AAD5RZU7_9FUNG</name>
<dbReference type="EMBL" id="JADGJD010002900">
    <property type="protein sequence ID" value="KAJ3027319.1"/>
    <property type="molecule type" value="Genomic_DNA"/>
</dbReference>
<proteinExistence type="predicted"/>
<feature type="non-terminal residue" evidence="2">
    <location>
        <position position="144"/>
    </location>
</feature>
<sequence length="144" mass="16059">MMANAPEPTLDTIQQSHTLSSYDPYSSILATVTQRVKEGLAQATDERKQDIKTQRADSPTSSPSTESVPDARSKRATRFMDDDSDDEDEHSVDELGWEEDHIKPNPHDTESVTLHPFRTDLDHPEQENDLDDDLINAIPTTAAA</sequence>
<evidence type="ECO:0000256" key="1">
    <source>
        <dbReference type="SAM" id="MobiDB-lite"/>
    </source>
</evidence>
<evidence type="ECO:0000313" key="3">
    <source>
        <dbReference type="Proteomes" id="UP001212841"/>
    </source>
</evidence>
<accession>A0AAD5RZU7</accession>
<organism evidence="2 3">
    <name type="scientific">Rhizophlyctis rosea</name>
    <dbReference type="NCBI Taxonomy" id="64517"/>
    <lineage>
        <taxon>Eukaryota</taxon>
        <taxon>Fungi</taxon>
        <taxon>Fungi incertae sedis</taxon>
        <taxon>Chytridiomycota</taxon>
        <taxon>Chytridiomycota incertae sedis</taxon>
        <taxon>Chytridiomycetes</taxon>
        <taxon>Rhizophlyctidales</taxon>
        <taxon>Rhizophlyctidaceae</taxon>
        <taxon>Rhizophlyctis</taxon>
    </lineage>
</organism>
<dbReference type="Proteomes" id="UP001212841">
    <property type="component" value="Unassembled WGS sequence"/>
</dbReference>
<comment type="caution">
    <text evidence="2">The sequence shown here is derived from an EMBL/GenBank/DDBJ whole genome shotgun (WGS) entry which is preliminary data.</text>
</comment>
<feature type="compositionally biased region" description="Basic and acidic residues" evidence="1">
    <location>
        <begin position="117"/>
        <end position="126"/>
    </location>
</feature>
<dbReference type="AlphaFoldDB" id="A0AAD5RZU7"/>
<gene>
    <name evidence="2" type="ORF">HK097_006195</name>
</gene>
<keyword evidence="3" id="KW-1185">Reference proteome</keyword>